<dbReference type="SUPFAM" id="SSF52129">
    <property type="entry name" value="Caspase-like"/>
    <property type="match status" value="1"/>
</dbReference>
<dbReference type="EMBL" id="MK500370">
    <property type="protein sequence ID" value="QBK87817.1"/>
    <property type="molecule type" value="Genomic_DNA"/>
</dbReference>
<dbReference type="InterPro" id="IPR029030">
    <property type="entry name" value="Caspase-like_dom_sf"/>
</dbReference>
<organism evidence="2">
    <name type="scientific">Marseillevirus LCMAC202</name>
    <dbReference type="NCBI Taxonomy" id="2506606"/>
    <lineage>
        <taxon>Viruses</taxon>
        <taxon>Varidnaviria</taxon>
        <taxon>Bamfordvirae</taxon>
        <taxon>Nucleocytoviricota</taxon>
        <taxon>Megaviricetes</taxon>
        <taxon>Pimascovirales</taxon>
        <taxon>Pimascovirales incertae sedis</taxon>
        <taxon>Marseilleviridae</taxon>
    </lineage>
</organism>
<feature type="domain" description="Peptidase C14 caspase" evidence="1">
    <location>
        <begin position="4"/>
        <end position="252"/>
    </location>
</feature>
<dbReference type="InterPro" id="IPR011600">
    <property type="entry name" value="Pept_C14_caspase"/>
</dbReference>
<gene>
    <name evidence="2" type="ORF">LCMAC202_01630</name>
</gene>
<reference evidence="2" key="1">
    <citation type="journal article" date="2019" name="MBio">
        <title>Virus Genomes from Deep Sea Sediments Expand the Ocean Megavirome and Support Independent Origins of Viral Gigantism.</title>
        <authorList>
            <person name="Backstrom D."/>
            <person name="Yutin N."/>
            <person name="Jorgensen S.L."/>
            <person name="Dharamshi J."/>
            <person name="Homa F."/>
            <person name="Zaremba-Niedwiedzka K."/>
            <person name="Spang A."/>
            <person name="Wolf Y.I."/>
            <person name="Koonin E.V."/>
            <person name="Ettema T.J."/>
        </authorList>
    </citation>
    <scope>NUCLEOTIDE SEQUENCE</scope>
</reference>
<dbReference type="Gene3D" id="3.40.50.12660">
    <property type="match status" value="1"/>
</dbReference>
<evidence type="ECO:0000259" key="1">
    <source>
        <dbReference type="Pfam" id="PF00656"/>
    </source>
</evidence>
<dbReference type="GO" id="GO:0006508">
    <property type="term" value="P:proteolysis"/>
    <property type="evidence" value="ECO:0007669"/>
    <property type="project" value="InterPro"/>
</dbReference>
<dbReference type="PANTHER" id="PTHR48104">
    <property type="entry name" value="METACASPASE-4"/>
    <property type="match status" value="1"/>
</dbReference>
<dbReference type="GO" id="GO:0004197">
    <property type="term" value="F:cysteine-type endopeptidase activity"/>
    <property type="evidence" value="ECO:0007669"/>
    <property type="project" value="InterPro"/>
</dbReference>
<sequence>MPTKKALLIGINYRGTSSALNGCINDVLSMQAYLLKNGYSVADLTVMTDLTAVKPSRRNIIDAILDLVISGADRLFFHYSGHGSWERDTNNDERDRRDESIVPLDYHQTGMITDDQLRGLLAFLKPNSRMSVVLDCCHSGTGMDLTYNFKNTTRIVRVRRGRRIVRVRKKVTIMKRDPRYHNTPAPVVMLSGCLDKQYSADAYEEGKYQGAMTFCLLKVLEANPNCNWVQLVAKLRYLLKINGYKQIPNLTSGQPLSLKALIDFS</sequence>
<protein>
    <submittedName>
        <fullName evidence="2">Caspase</fullName>
    </submittedName>
</protein>
<dbReference type="PANTHER" id="PTHR48104:SF30">
    <property type="entry name" value="METACASPASE-1"/>
    <property type="match status" value="1"/>
</dbReference>
<name>A0A481YY79_9VIRU</name>
<dbReference type="InterPro" id="IPR050452">
    <property type="entry name" value="Metacaspase"/>
</dbReference>
<accession>A0A481YY79</accession>
<proteinExistence type="predicted"/>
<evidence type="ECO:0000313" key="2">
    <source>
        <dbReference type="EMBL" id="QBK87817.1"/>
    </source>
</evidence>
<dbReference type="Pfam" id="PF00656">
    <property type="entry name" value="Peptidase_C14"/>
    <property type="match status" value="1"/>
</dbReference>